<dbReference type="EMBL" id="FPLD01000097">
    <property type="protein sequence ID" value="SGZ09896.1"/>
    <property type="molecule type" value="Genomic_DNA"/>
</dbReference>
<feature type="transmembrane region" description="Helical" evidence="2">
    <location>
        <begin position="330"/>
        <end position="349"/>
    </location>
</feature>
<gene>
    <name evidence="3" type="ORF">NVI5450_3516</name>
</gene>
<evidence type="ECO:0000256" key="1">
    <source>
        <dbReference type="SAM" id="Coils"/>
    </source>
</evidence>
<feature type="coiled-coil region" evidence="1">
    <location>
        <begin position="707"/>
        <end position="734"/>
    </location>
</feature>
<dbReference type="SUPFAM" id="SSF82693">
    <property type="entry name" value="Multidrug efflux transporter AcrB pore domain, PN1, PN2, PC1 and PC2 subdomains"/>
    <property type="match status" value="1"/>
</dbReference>
<keyword evidence="2" id="KW-0472">Membrane</keyword>
<keyword evidence="1" id="KW-0175">Coiled coil</keyword>
<organism evidence="3 4">
    <name type="scientific">Moritella viscosa</name>
    <dbReference type="NCBI Taxonomy" id="80854"/>
    <lineage>
        <taxon>Bacteria</taxon>
        <taxon>Pseudomonadati</taxon>
        <taxon>Pseudomonadota</taxon>
        <taxon>Gammaproteobacteria</taxon>
        <taxon>Alteromonadales</taxon>
        <taxon>Moritellaceae</taxon>
        <taxon>Moritella</taxon>
    </lineage>
</organism>
<feature type="transmembrane region" description="Helical" evidence="2">
    <location>
        <begin position="949"/>
        <end position="974"/>
    </location>
</feature>
<sequence>MKVMIAWFAHNRVAANLIMMVIVAFGCLALPETRKELIPGVSLERIAISTLYPGAGPRDVEAMVCTRIEAVVYDIEGTLDLTSFASSGSCYTTIDIADGYSTKAVLDEVKSRIESINSFPDEVEKPVVSELIERYRVAKLIIAGAGDEWALKRLAENIRLDLLEEPVISVIELQNTRPYEISIALYEDSLAQYNLKFADVVNILKATAIDLPGGSLATEQGDILIQTLGLIESADDFSSIILQADEDGGRVLLSDIATITDGFRDEGTMAQLDGKRAVSLDVYRVGEQNILDVADAINKYVQAPATYLPEGVSLYVWQDDSKLFMSRIDLLASNVFSGLCLLFAILLLFLNWRLSFWVSLGIPISFMGAFWLLPVFDASINIISLFAFLLVLGIVVDDAIVVGESIYTEQAAGNKGVEGAIEGAHKVAKPIIFAIITSVIAFMPLLFLPGPEGKLMQVIPVVVITTLLFSLFESLFILPAHLSHQPVDSDSNQHFNTKKLTNLHASNNKALISKIKTIGGILEGIQTQFSTALEMFVIHRYKPFLDHVLVWRWSYILGFVGLFFISLTLLSSGWLRTVLFSAIEGDVAYANVTFAEGSNPDKTKHAILKIEQEALLLQQELTDESGASAIAHVYSVVAPISKYSREAQAAADDHIGRVYLELSVSNDRVMSGHDIIRRWRERVGEIEDSIELNFVSDLTPPSADINIELSSRNLDDLALQAENLKQVLARFEGVYDIQDSQQRSSRQVQLALKPMARDMGLTLSTLGQQVQQAYLGIEVQSMSRGEDEVKVQVSYPKEATSSLWHLENMYIQLPNGEGVPLFTIADVSYKSADNNIKRYERNRVISVSAFVDTGKNSTKAVIADLEIGFLQQLAEITAVKWSKAGKQKSIVEFVDILTSSYLLALIAMYLVMAILFSSYTQPLLVMFAIPFGLVGSLLGHLLLGVDVTLWSFIGMVAVSGIVVNDNLVLIDYINEKRSQGEDLETAITSAGIRRFRPIILTSLTTFIGLVPIMSETSLQAQFLIPMAISLAFGVLFATLVSLLLVPAVYLLIQDVVNAVTILLFKKQNAEAEVLDDHQDMASHNNRATDSAA</sequence>
<dbReference type="Proteomes" id="UP000183794">
    <property type="component" value="Unassembled WGS sequence"/>
</dbReference>
<dbReference type="PANTHER" id="PTHR32063">
    <property type="match status" value="1"/>
</dbReference>
<dbReference type="InterPro" id="IPR001036">
    <property type="entry name" value="Acrflvin-R"/>
</dbReference>
<dbReference type="Pfam" id="PF00873">
    <property type="entry name" value="ACR_tran"/>
    <property type="match status" value="1"/>
</dbReference>
<dbReference type="InterPro" id="IPR027463">
    <property type="entry name" value="AcrB_DN_DC_subdom"/>
</dbReference>
<evidence type="ECO:0000313" key="3">
    <source>
        <dbReference type="EMBL" id="SGZ09896.1"/>
    </source>
</evidence>
<dbReference type="Gene3D" id="3.30.70.1440">
    <property type="entry name" value="Multidrug efflux transporter AcrB pore domain"/>
    <property type="match status" value="1"/>
</dbReference>
<feature type="transmembrane region" description="Helical" evidence="2">
    <location>
        <begin position="382"/>
        <end position="407"/>
    </location>
</feature>
<dbReference type="SUPFAM" id="SSF82866">
    <property type="entry name" value="Multidrug efflux transporter AcrB transmembrane domain"/>
    <property type="match status" value="2"/>
</dbReference>
<dbReference type="GO" id="GO:0042910">
    <property type="term" value="F:xenobiotic transmembrane transporter activity"/>
    <property type="evidence" value="ECO:0007669"/>
    <property type="project" value="TreeGrafter"/>
</dbReference>
<feature type="transmembrane region" description="Helical" evidence="2">
    <location>
        <begin position="459"/>
        <end position="478"/>
    </location>
</feature>
<dbReference type="RefSeq" id="WP_075518362.1">
    <property type="nucleotide sequence ID" value="NZ_FPLD01000097.1"/>
</dbReference>
<keyword evidence="2" id="KW-0812">Transmembrane</keyword>
<proteinExistence type="predicted"/>
<dbReference type="SUPFAM" id="SSF82714">
    <property type="entry name" value="Multidrug efflux transporter AcrB TolC docking domain, DN and DC subdomains"/>
    <property type="match status" value="2"/>
</dbReference>
<dbReference type="OrthoDB" id="5287122at2"/>
<accession>A0A1L0A885</accession>
<feature type="transmembrane region" description="Helical" evidence="2">
    <location>
        <begin position="1026"/>
        <end position="1052"/>
    </location>
</feature>
<dbReference type="GO" id="GO:0005886">
    <property type="term" value="C:plasma membrane"/>
    <property type="evidence" value="ECO:0007669"/>
    <property type="project" value="TreeGrafter"/>
</dbReference>
<dbReference type="PANTHER" id="PTHR32063:SF33">
    <property type="entry name" value="RND SUPERFAMILY EFFLUX PUMP PERMEASE COMPONENT"/>
    <property type="match status" value="1"/>
</dbReference>
<dbReference type="PRINTS" id="PR00702">
    <property type="entry name" value="ACRIFLAVINRP"/>
</dbReference>
<reference evidence="3 4" key="1">
    <citation type="submission" date="2016-11" db="EMBL/GenBank/DDBJ databases">
        <authorList>
            <person name="Jaros S."/>
            <person name="Januszkiewicz K."/>
            <person name="Wedrychowicz H."/>
        </authorList>
    </citation>
    <scope>NUCLEOTIDE SEQUENCE [LARGE SCALE GENOMIC DNA]</scope>
    <source>
        <strain evidence="3">NVI 5450</strain>
    </source>
</reference>
<dbReference type="Gene3D" id="3.30.70.1430">
    <property type="entry name" value="Multidrug efflux transporter AcrB pore domain"/>
    <property type="match status" value="2"/>
</dbReference>
<feature type="transmembrane region" description="Helical" evidence="2">
    <location>
        <begin position="356"/>
        <end position="376"/>
    </location>
</feature>
<feature type="transmembrane region" description="Helical" evidence="2">
    <location>
        <begin position="896"/>
        <end position="916"/>
    </location>
</feature>
<feature type="transmembrane region" description="Helical" evidence="2">
    <location>
        <begin position="550"/>
        <end position="575"/>
    </location>
</feature>
<dbReference type="Gene3D" id="3.30.2090.10">
    <property type="entry name" value="Multidrug efflux transporter AcrB TolC docking domain, DN and DC subdomains"/>
    <property type="match status" value="2"/>
</dbReference>
<protein>
    <submittedName>
        <fullName evidence="3">RND family efflux transporter</fullName>
    </submittedName>
</protein>
<evidence type="ECO:0000256" key="2">
    <source>
        <dbReference type="SAM" id="Phobius"/>
    </source>
</evidence>
<dbReference type="AlphaFoldDB" id="A0A1L0A885"/>
<feature type="transmembrane region" description="Helical" evidence="2">
    <location>
        <begin position="923"/>
        <end position="943"/>
    </location>
</feature>
<dbReference type="PROSITE" id="PS51257">
    <property type="entry name" value="PROKAR_LIPOPROTEIN"/>
    <property type="match status" value="1"/>
</dbReference>
<dbReference type="Gene3D" id="1.20.1640.10">
    <property type="entry name" value="Multidrug efflux transporter AcrB transmembrane domain"/>
    <property type="match status" value="2"/>
</dbReference>
<name>A0A1L0A885_9GAMM</name>
<dbReference type="Gene3D" id="3.30.70.1320">
    <property type="entry name" value="Multidrug efflux transporter AcrB pore domain like"/>
    <property type="match status" value="1"/>
</dbReference>
<feature type="transmembrane region" description="Helical" evidence="2">
    <location>
        <begin position="995"/>
        <end position="1014"/>
    </location>
</feature>
<evidence type="ECO:0000313" key="4">
    <source>
        <dbReference type="Proteomes" id="UP000183794"/>
    </source>
</evidence>
<keyword evidence="2" id="KW-1133">Transmembrane helix</keyword>
<feature type="transmembrane region" description="Helical" evidence="2">
    <location>
        <begin position="427"/>
        <end position="447"/>
    </location>
</feature>